<dbReference type="GO" id="GO:0008270">
    <property type="term" value="F:zinc ion binding"/>
    <property type="evidence" value="ECO:0007669"/>
    <property type="project" value="InterPro"/>
</dbReference>
<reference evidence="2" key="1">
    <citation type="submission" date="2017-09" db="EMBL/GenBank/DDBJ databases">
        <title>Your Publication.</title>
        <authorList>
            <person name="Keepers K.G."/>
            <person name="Pogoda C.S."/>
            <person name="Hamsher S.E."/>
            <person name="Stepanek J.G."/>
            <person name="Kane N.C."/>
            <person name="Kociolek J.P."/>
        </authorList>
    </citation>
    <scope>NUCLEOTIDE SEQUENCE</scope>
</reference>
<dbReference type="InterPro" id="IPR003615">
    <property type="entry name" value="HNH_nuc"/>
</dbReference>
<geneLocation type="mitochondrion" evidence="2"/>
<dbReference type="Pfam" id="PF01844">
    <property type="entry name" value="HNH"/>
    <property type="match status" value="1"/>
</dbReference>
<name>A0A2R4A3Q7_9STRA</name>
<evidence type="ECO:0000259" key="1">
    <source>
        <dbReference type="SMART" id="SM00507"/>
    </source>
</evidence>
<dbReference type="GO" id="GO:0004519">
    <property type="term" value="F:endonuclease activity"/>
    <property type="evidence" value="ECO:0007669"/>
    <property type="project" value="InterPro"/>
</dbReference>
<dbReference type="Gene3D" id="1.10.30.50">
    <property type="match status" value="1"/>
</dbReference>
<keyword evidence="2" id="KW-0496">Mitochondrion</keyword>
<protein>
    <recommendedName>
        <fullName evidence="1">HNH nuclease domain-containing protein</fullName>
    </recommendedName>
</protein>
<dbReference type="AlphaFoldDB" id="A0A2R4A3Q7"/>
<gene>
    <name evidence="2" type="primary">AI1</name>
</gene>
<dbReference type="SMART" id="SM00507">
    <property type="entry name" value="HNHc"/>
    <property type="match status" value="1"/>
</dbReference>
<proteinExistence type="predicted"/>
<dbReference type="EMBL" id="MF997424">
    <property type="protein sequence ID" value="AVR57699.1"/>
    <property type="molecule type" value="Genomic_DNA"/>
</dbReference>
<accession>A0A2R4A3Q7</accession>
<organism evidence="2">
    <name type="scientific">Halamphora calidilacuna</name>
    <dbReference type="NCBI Taxonomy" id="2133758"/>
    <lineage>
        <taxon>Eukaryota</taxon>
        <taxon>Sar</taxon>
        <taxon>Stramenopiles</taxon>
        <taxon>Ochrophyta</taxon>
        <taxon>Bacillariophyta</taxon>
        <taxon>Bacillariophyceae</taxon>
        <taxon>Bacillariophycidae</taxon>
        <taxon>Naviculales</taxon>
        <taxon>Amphipleuraceae</taxon>
        <taxon>Halamphora</taxon>
    </lineage>
</organism>
<dbReference type="InterPro" id="IPR002711">
    <property type="entry name" value="HNH"/>
</dbReference>
<evidence type="ECO:0000313" key="2">
    <source>
        <dbReference type="EMBL" id="AVR57699.1"/>
    </source>
</evidence>
<feature type="domain" description="HNH nuclease" evidence="1">
    <location>
        <begin position="71"/>
        <end position="125"/>
    </location>
</feature>
<dbReference type="GO" id="GO:0003676">
    <property type="term" value="F:nucleic acid binding"/>
    <property type="evidence" value="ECO:0007669"/>
    <property type="project" value="InterPro"/>
</dbReference>
<sequence>MKWIVQRYFKRINGYKWTFYCLEKNNNEITLVRHATIGILRHVKVKGDLSIYDDNLVYWSKRLKSMPGVSESKKKLLNKQKGICPLCLGTFWYGDEMEIDHIVPIFKGGQRISTNIQLVHKHCHHRKTSKDKLVD</sequence>
<dbReference type="CDD" id="cd00085">
    <property type="entry name" value="HNHc"/>
    <property type="match status" value="1"/>
</dbReference>